<keyword evidence="2" id="KW-1185">Reference proteome</keyword>
<comment type="caution">
    <text evidence="1">The sequence shown here is derived from an EMBL/GenBank/DDBJ whole genome shotgun (WGS) entry which is preliminary data.</text>
</comment>
<accession>A0AAD7K2D3</accession>
<dbReference type="AlphaFoldDB" id="A0AAD7K2D3"/>
<evidence type="ECO:0000313" key="2">
    <source>
        <dbReference type="Proteomes" id="UP001215598"/>
    </source>
</evidence>
<protein>
    <submittedName>
        <fullName evidence="1">Uncharacterized protein</fullName>
    </submittedName>
</protein>
<name>A0AAD7K2D3_9AGAR</name>
<organism evidence="1 2">
    <name type="scientific">Mycena metata</name>
    <dbReference type="NCBI Taxonomy" id="1033252"/>
    <lineage>
        <taxon>Eukaryota</taxon>
        <taxon>Fungi</taxon>
        <taxon>Dikarya</taxon>
        <taxon>Basidiomycota</taxon>
        <taxon>Agaricomycotina</taxon>
        <taxon>Agaricomycetes</taxon>
        <taxon>Agaricomycetidae</taxon>
        <taxon>Agaricales</taxon>
        <taxon>Marasmiineae</taxon>
        <taxon>Mycenaceae</taxon>
        <taxon>Mycena</taxon>
    </lineage>
</organism>
<gene>
    <name evidence="1" type="ORF">B0H16DRAFT_1713021</name>
</gene>
<evidence type="ECO:0000313" key="1">
    <source>
        <dbReference type="EMBL" id="KAJ7775437.1"/>
    </source>
</evidence>
<dbReference type="EMBL" id="JARKIB010000010">
    <property type="protein sequence ID" value="KAJ7775437.1"/>
    <property type="molecule type" value="Genomic_DNA"/>
</dbReference>
<sequence length="361" mass="40798">MELLWNVIRVYDERPGWSGVFQVASSEQWALRLLPSLWKDRLFQFGNSQEPILEFLDQFPAEGTRSIDDALFTDYLCSICALVTQRPMDPRLVSQQNKTYLSTGRAGSRFLISVLDRRLRTILVTELFKRLQDPSLESSLVNRIISNTAELANRTLSPEVYHGSDNFGISEEISKFCCILHKRNESPDILVAASSLGGSEDLCHFPLPDKTLSWPTEWIFTALEHLHRSIPHSPGGRRDWSVSTTMAVHGLLQILALSDARSLQHQPSTEALSMIVTALPVTAPSSQIISHLAFLVLSRARTWYLSPSLRTIMQQASVWARLGRVVSETEQSHHISHYQELGVYLADVSEWRPFIKSDIAT</sequence>
<proteinExistence type="predicted"/>
<dbReference type="Proteomes" id="UP001215598">
    <property type="component" value="Unassembled WGS sequence"/>
</dbReference>
<reference evidence="1" key="1">
    <citation type="submission" date="2023-03" db="EMBL/GenBank/DDBJ databases">
        <title>Massive genome expansion in bonnet fungi (Mycena s.s.) driven by repeated elements and novel gene families across ecological guilds.</title>
        <authorList>
            <consortium name="Lawrence Berkeley National Laboratory"/>
            <person name="Harder C.B."/>
            <person name="Miyauchi S."/>
            <person name="Viragh M."/>
            <person name="Kuo A."/>
            <person name="Thoen E."/>
            <person name="Andreopoulos B."/>
            <person name="Lu D."/>
            <person name="Skrede I."/>
            <person name="Drula E."/>
            <person name="Henrissat B."/>
            <person name="Morin E."/>
            <person name="Kohler A."/>
            <person name="Barry K."/>
            <person name="LaButti K."/>
            <person name="Morin E."/>
            <person name="Salamov A."/>
            <person name="Lipzen A."/>
            <person name="Mereny Z."/>
            <person name="Hegedus B."/>
            <person name="Baldrian P."/>
            <person name="Stursova M."/>
            <person name="Weitz H."/>
            <person name="Taylor A."/>
            <person name="Grigoriev I.V."/>
            <person name="Nagy L.G."/>
            <person name="Martin F."/>
            <person name="Kauserud H."/>
        </authorList>
    </citation>
    <scope>NUCLEOTIDE SEQUENCE</scope>
    <source>
        <strain evidence="1">CBHHK182m</strain>
    </source>
</reference>